<evidence type="ECO:0000256" key="7">
    <source>
        <dbReference type="HAMAP-Rule" id="MF_03113"/>
    </source>
</evidence>
<evidence type="ECO:0000313" key="9">
    <source>
        <dbReference type="EMBL" id="KAF7731248.1"/>
    </source>
</evidence>
<comment type="similarity">
    <text evidence="2 7">Belongs to the WRB/GET1 family.</text>
</comment>
<dbReference type="EMBL" id="JABAYA010000011">
    <property type="protein sequence ID" value="KAF7731248.1"/>
    <property type="molecule type" value="Genomic_DNA"/>
</dbReference>
<dbReference type="Pfam" id="PF04420">
    <property type="entry name" value="CHD5"/>
    <property type="match status" value="1"/>
</dbReference>
<accession>A0A8H7BUH1</accession>
<dbReference type="InterPro" id="IPR029012">
    <property type="entry name" value="Helix_hairpin_bin_sf"/>
</dbReference>
<keyword evidence="6 7" id="KW-0472">Membrane</keyword>
<evidence type="ECO:0000256" key="1">
    <source>
        <dbReference type="ARBA" id="ARBA00004477"/>
    </source>
</evidence>
<feature type="transmembrane region" description="Helical" evidence="8">
    <location>
        <begin position="142"/>
        <end position="160"/>
    </location>
</feature>
<keyword evidence="5 7" id="KW-1133">Transmembrane helix</keyword>
<reference evidence="9" key="1">
    <citation type="submission" date="2020-01" db="EMBL/GenBank/DDBJ databases">
        <title>Genome Sequencing of Three Apophysomyces-Like Fungal Strains Confirms a Novel Fungal Genus in the Mucoromycota with divergent Burkholderia-like Endosymbiotic Bacteria.</title>
        <authorList>
            <person name="Stajich J.E."/>
            <person name="Macias A.M."/>
            <person name="Carter-House D."/>
            <person name="Lovett B."/>
            <person name="Kasson L.R."/>
            <person name="Berry K."/>
            <person name="Grigoriev I."/>
            <person name="Chang Y."/>
            <person name="Spatafora J."/>
            <person name="Kasson M.T."/>
        </authorList>
    </citation>
    <scope>NUCLEOTIDE SEQUENCE</scope>
    <source>
        <strain evidence="9">NRRL A-21654</strain>
    </source>
</reference>
<dbReference type="Gene3D" id="1.10.287.660">
    <property type="entry name" value="Helix hairpin bin"/>
    <property type="match status" value="1"/>
</dbReference>
<dbReference type="GO" id="GO:0043529">
    <property type="term" value="C:GET complex"/>
    <property type="evidence" value="ECO:0007669"/>
    <property type="project" value="InterPro"/>
</dbReference>
<feature type="topological domain" description="Cytoplasmic" evidence="7">
    <location>
        <begin position="169"/>
        <end position="186"/>
    </location>
</feature>
<evidence type="ECO:0000256" key="2">
    <source>
        <dbReference type="ARBA" id="ARBA00010799"/>
    </source>
</evidence>
<feature type="transmembrane region" description="Helical" evidence="8">
    <location>
        <begin position="105"/>
        <end position="122"/>
    </location>
</feature>
<dbReference type="OrthoDB" id="69461at2759"/>
<keyword evidence="7" id="KW-0813">Transport</keyword>
<dbReference type="GO" id="GO:0043495">
    <property type="term" value="F:protein-membrane adaptor activity"/>
    <property type="evidence" value="ECO:0007669"/>
    <property type="project" value="TreeGrafter"/>
</dbReference>
<comment type="caution">
    <text evidence="9">The sequence shown here is derived from an EMBL/GenBank/DDBJ whole genome shotgun (WGS) entry which is preliminary data.</text>
</comment>
<dbReference type="GO" id="GO:0071816">
    <property type="term" value="P:tail-anchored membrane protein insertion into ER membrane"/>
    <property type="evidence" value="ECO:0007669"/>
    <property type="project" value="InterPro"/>
</dbReference>
<evidence type="ECO:0000256" key="8">
    <source>
        <dbReference type="SAM" id="Phobius"/>
    </source>
</evidence>
<dbReference type="Proteomes" id="UP000605846">
    <property type="component" value="Unassembled WGS sequence"/>
</dbReference>
<evidence type="ECO:0000256" key="6">
    <source>
        <dbReference type="ARBA" id="ARBA00023136"/>
    </source>
</evidence>
<evidence type="ECO:0000256" key="3">
    <source>
        <dbReference type="ARBA" id="ARBA00022692"/>
    </source>
</evidence>
<gene>
    <name evidence="7 9" type="primary">GET1</name>
    <name evidence="9" type="ORF">EC973_000664</name>
</gene>
<evidence type="ECO:0000256" key="5">
    <source>
        <dbReference type="ARBA" id="ARBA00022989"/>
    </source>
</evidence>
<protein>
    <submittedName>
        <fullName evidence="9">GET complex subunit get1</fullName>
    </submittedName>
</protein>
<feature type="topological domain" description="Lumenal" evidence="7">
    <location>
        <begin position="1"/>
        <end position="3"/>
    </location>
</feature>
<sequence>MYLPTTIFLLVLITESILLLGYSYVTSTAHDLYLKVTKDARVAKQQKLKHDLLKLKSELSQTSSQDQFAKWAKMRRRLDKGMAELEELNSTIAFSRSAFELKARSILWFLVHGSQLLMVMWFRKSAVLFLPPGWFGPAEWLLRLPFAPHGSVSVAIWFAVCRRMIKAVWFTTNDFILSSPEKMKTA</sequence>
<dbReference type="HAMAP" id="MF_03113">
    <property type="entry name" value="Get1"/>
    <property type="match status" value="1"/>
</dbReference>
<organism evidence="9 10">
    <name type="scientific">Apophysomyces ossiformis</name>
    <dbReference type="NCBI Taxonomy" id="679940"/>
    <lineage>
        <taxon>Eukaryota</taxon>
        <taxon>Fungi</taxon>
        <taxon>Fungi incertae sedis</taxon>
        <taxon>Mucoromycota</taxon>
        <taxon>Mucoromycotina</taxon>
        <taxon>Mucoromycetes</taxon>
        <taxon>Mucorales</taxon>
        <taxon>Mucorineae</taxon>
        <taxon>Mucoraceae</taxon>
        <taxon>Apophysomyces</taxon>
    </lineage>
</organism>
<evidence type="ECO:0000313" key="10">
    <source>
        <dbReference type="Proteomes" id="UP000605846"/>
    </source>
</evidence>
<dbReference type="GO" id="GO:0005789">
    <property type="term" value="C:endoplasmic reticulum membrane"/>
    <property type="evidence" value="ECO:0007669"/>
    <property type="project" value="UniProtKB-SubCell"/>
</dbReference>
<keyword evidence="3 7" id="KW-0812">Transmembrane</keyword>
<proteinExistence type="inferred from homology"/>
<comment type="subcellular location">
    <subcellularLocation>
        <location evidence="1">Endoplasmic reticulum membrane</location>
        <topology evidence="1">Multi-pass membrane protein</topology>
    </subcellularLocation>
</comment>
<feature type="transmembrane region" description="Helical" evidence="8">
    <location>
        <begin position="6"/>
        <end position="25"/>
    </location>
</feature>
<dbReference type="PANTHER" id="PTHR42650:SF1">
    <property type="entry name" value="GUIDED ENTRY OF TAIL-ANCHORED PROTEINS FACTOR 1"/>
    <property type="match status" value="1"/>
</dbReference>
<dbReference type="InterPro" id="IPR027538">
    <property type="entry name" value="Get1_fungi"/>
</dbReference>
<evidence type="ECO:0000256" key="4">
    <source>
        <dbReference type="ARBA" id="ARBA00022824"/>
    </source>
</evidence>
<dbReference type="PANTHER" id="PTHR42650">
    <property type="entry name" value="TAIL-ANCHORED PROTEIN INSERTION RECEPTOR WRB"/>
    <property type="match status" value="1"/>
</dbReference>
<dbReference type="InterPro" id="IPR028945">
    <property type="entry name" value="Get1"/>
</dbReference>
<keyword evidence="4 7" id="KW-0256">Endoplasmic reticulum</keyword>
<keyword evidence="10" id="KW-1185">Reference proteome</keyword>
<dbReference type="AlphaFoldDB" id="A0A8H7BUH1"/>
<comment type="caution">
    <text evidence="7">Lacks conserved residue(s) required for the propagation of feature annotation.</text>
</comment>
<name>A0A8H7BUH1_9FUNG</name>